<dbReference type="Proteomes" id="UP000309673">
    <property type="component" value="Unassembled WGS sequence"/>
</dbReference>
<comment type="caution">
    <text evidence="1">The sequence shown here is derived from an EMBL/GenBank/DDBJ whole genome shotgun (WGS) entry which is preliminary data.</text>
</comment>
<sequence length="81" mass="9380">MQKGLQRKPFHPFCLLGDFAVFLQRGRNDEQGQVPAQRTLPAFHDRYLPSTEVLVPIITPITQINNIRHKIGWRFSNLIVV</sequence>
<protein>
    <submittedName>
        <fullName evidence="1">Uncharacterized protein</fullName>
    </submittedName>
</protein>
<proteinExistence type="predicted"/>
<accession>A0A4U0FDV0</accession>
<gene>
    <name evidence="1" type="ORF">E5161_08840</name>
</gene>
<evidence type="ECO:0000313" key="1">
    <source>
        <dbReference type="EMBL" id="TJY42928.1"/>
    </source>
</evidence>
<dbReference type="EMBL" id="SUPK01000003">
    <property type="protein sequence ID" value="TJY42928.1"/>
    <property type="molecule type" value="Genomic_DNA"/>
</dbReference>
<name>A0A4U0FDV0_9BACL</name>
<keyword evidence="2" id="KW-1185">Reference proteome</keyword>
<organism evidence="1 2">
    <name type="scientific">Cohnella pontilimi</name>
    <dbReference type="NCBI Taxonomy" id="2564100"/>
    <lineage>
        <taxon>Bacteria</taxon>
        <taxon>Bacillati</taxon>
        <taxon>Bacillota</taxon>
        <taxon>Bacilli</taxon>
        <taxon>Bacillales</taxon>
        <taxon>Paenibacillaceae</taxon>
        <taxon>Cohnella</taxon>
    </lineage>
</organism>
<reference evidence="1 2" key="1">
    <citation type="submission" date="2019-04" db="EMBL/GenBank/DDBJ databases">
        <title>Cohnella sp. nov., isolated from soil.</title>
        <authorList>
            <person name="Kim W."/>
        </authorList>
    </citation>
    <scope>NUCLEOTIDE SEQUENCE [LARGE SCALE GENOMIC DNA]</scope>
    <source>
        <strain evidence="1 2">CAU 1483</strain>
    </source>
</reference>
<dbReference type="AlphaFoldDB" id="A0A4U0FDV0"/>
<dbReference type="RefSeq" id="WP_211246714.1">
    <property type="nucleotide sequence ID" value="NZ_SUPK01000003.1"/>
</dbReference>
<evidence type="ECO:0000313" key="2">
    <source>
        <dbReference type="Proteomes" id="UP000309673"/>
    </source>
</evidence>